<name>A0A8G2BE51_9PROT</name>
<feature type="transmembrane region" description="Helical" evidence="5">
    <location>
        <begin position="201"/>
        <end position="223"/>
    </location>
</feature>
<feature type="transmembrane region" description="Helical" evidence="5">
    <location>
        <begin position="174"/>
        <end position="194"/>
    </location>
</feature>
<organism evidence="6 7">
    <name type="scientific">Thalassobaculum litoreum DSM 18839</name>
    <dbReference type="NCBI Taxonomy" id="1123362"/>
    <lineage>
        <taxon>Bacteria</taxon>
        <taxon>Pseudomonadati</taxon>
        <taxon>Pseudomonadota</taxon>
        <taxon>Alphaproteobacteria</taxon>
        <taxon>Rhodospirillales</taxon>
        <taxon>Thalassobaculaceae</taxon>
        <taxon>Thalassobaculum</taxon>
    </lineage>
</organism>
<keyword evidence="2 5" id="KW-0812">Transmembrane</keyword>
<evidence type="ECO:0000256" key="2">
    <source>
        <dbReference type="ARBA" id="ARBA00022692"/>
    </source>
</evidence>
<keyword evidence="7" id="KW-1185">Reference proteome</keyword>
<gene>
    <name evidence="6" type="ORF">SAMN05660686_00221</name>
</gene>
<comment type="subcellular location">
    <subcellularLocation>
        <location evidence="1">Membrane</location>
        <topology evidence="1">Multi-pass membrane protein</topology>
    </subcellularLocation>
</comment>
<evidence type="ECO:0000256" key="4">
    <source>
        <dbReference type="ARBA" id="ARBA00023136"/>
    </source>
</evidence>
<feature type="transmembrane region" description="Helical" evidence="5">
    <location>
        <begin position="77"/>
        <end position="97"/>
    </location>
</feature>
<evidence type="ECO:0000256" key="5">
    <source>
        <dbReference type="SAM" id="Phobius"/>
    </source>
</evidence>
<feature type="transmembrane region" description="Helical" evidence="5">
    <location>
        <begin position="46"/>
        <end position="65"/>
    </location>
</feature>
<dbReference type="PANTHER" id="PTHR30520">
    <property type="entry name" value="FORMATE TRANSPORTER-RELATED"/>
    <property type="match status" value="1"/>
</dbReference>
<dbReference type="OrthoDB" id="261587at2"/>
<accession>A0A8G2BE51</accession>
<evidence type="ECO:0000256" key="3">
    <source>
        <dbReference type="ARBA" id="ARBA00022989"/>
    </source>
</evidence>
<sequence length="274" mass="29188">MTNERTEQDEAEKSAERIDALKPLSSDEMFEVVRLNGVEELSRPTVSLAFSGLAAGLAIGFSVIAEAAVVGRLDSEASWASLLGDMGYTVGFIIVVLGRLQLFTENTITPVLPICHAPTRRNFLALARNWSVVLTANIVGVVIFAAFLMLLPSIPPEMREAVVDLGRHSVDGGFLVTMTKGVGAGFLVAALVWVNANSRGASLMAVFVITYVIALCEFSHVIAGTMEIAALVMVDNITLSGAVFGFFLPALIGNVIGGTVLFAFISYGQVYQEI</sequence>
<dbReference type="Gene3D" id="1.20.1080.10">
    <property type="entry name" value="Glycerol uptake facilitator protein"/>
    <property type="match status" value="1"/>
</dbReference>
<proteinExistence type="predicted"/>
<keyword evidence="3 5" id="KW-1133">Transmembrane helix</keyword>
<dbReference type="RefSeq" id="WP_028794922.1">
    <property type="nucleotide sequence ID" value="NZ_FNBW01000001.1"/>
</dbReference>
<evidence type="ECO:0000313" key="6">
    <source>
        <dbReference type="EMBL" id="SDF09436.1"/>
    </source>
</evidence>
<keyword evidence="4 5" id="KW-0472">Membrane</keyword>
<dbReference type="PANTHER" id="PTHR30520:SF2">
    <property type="entry name" value="INNER MEMBRANE PROTEIN YFDC"/>
    <property type="match status" value="1"/>
</dbReference>
<dbReference type="InterPro" id="IPR023271">
    <property type="entry name" value="Aquaporin-like"/>
</dbReference>
<dbReference type="InterPro" id="IPR000292">
    <property type="entry name" value="For/NO2_transpt"/>
</dbReference>
<feature type="transmembrane region" description="Helical" evidence="5">
    <location>
        <begin position="130"/>
        <end position="154"/>
    </location>
</feature>
<dbReference type="Proteomes" id="UP000198615">
    <property type="component" value="Unassembled WGS sequence"/>
</dbReference>
<feature type="transmembrane region" description="Helical" evidence="5">
    <location>
        <begin position="243"/>
        <end position="265"/>
    </location>
</feature>
<dbReference type="AlphaFoldDB" id="A0A8G2BE51"/>
<dbReference type="GO" id="GO:0015499">
    <property type="term" value="F:formate transmembrane transporter activity"/>
    <property type="evidence" value="ECO:0007669"/>
    <property type="project" value="TreeGrafter"/>
</dbReference>
<evidence type="ECO:0000313" key="7">
    <source>
        <dbReference type="Proteomes" id="UP000198615"/>
    </source>
</evidence>
<reference evidence="6 7" key="1">
    <citation type="submission" date="2016-10" db="EMBL/GenBank/DDBJ databases">
        <authorList>
            <person name="Varghese N."/>
            <person name="Submissions S."/>
        </authorList>
    </citation>
    <scope>NUCLEOTIDE SEQUENCE [LARGE SCALE GENOMIC DNA]</scope>
    <source>
        <strain evidence="6 7">DSM 18839</strain>
    </source>
</reference>
<evidence type="ECO:0000256" key="1">
    <source>
        <dbReference type="ARBA" id="ARBA00004141"/>
    </source>
</evidence>
<comment type="caution">
    <text evidence="6">The sequence shown here is derived from an EMBL/GenBank/DDBJ whole genome shotgun (WGS) entry which is preliminary data.</text>
</comment>
<dbReference type="EMBL" id="FNBW01000001">
    <property type="protein sequence ID" value="SDF09436.1"/>
    <property type="molecule type" value="Genomic_DNA"/>
</dbReference>
<protein>
    <submittedName>
        <fullName evidence="6">Formate/nitrite transporter FocA, FNT family</fullName>
    </submittedName>
</protein>
<dbReference type="Pfam" id="PF01226">
    <property type="entry name" value="Form_Nir_trans"/>
    <property type="match status" value="1"/>
</dbReference>
<dbReference type="GO" id="GO:0005886">
    <property type="term" value="C:plasma membrane"/>
    <property type="evidence" value="ECO:0007669"/>
    <property type="project" value="TreeGrafter"/>
</dbReference>